<feature type="transmembrane region" description="Helical" evidence="1">
    <location>
        <begin position="7"/>
        <end position="24"/>
    </location>
</feature>
<keyword evidence="3" id="KW-1185">Reference proteome</keyword>
<feature type="transmembrane region" description="Helical" evidence="1">
    <location>
        <begin position="30"/>
        <end position="50"/>
    </location>
</feature>
<accession>A0ABU6NIC1</accession>
<dbReference type="EMBL" id="JAROAS010000006">
    <property type="protein sequence ID" value="MED4126990.1"/>
    <property type="molecule type" value="Genomic_DNA"/>
</dbReference>
<keyword evidence="1" id="KW-0472">Membrane</keyword>
<sequence length="85" mass="8921">MTQAKVMYGLGAVLFLLNVIGFAIQGYLIGLGGIFLVAVFAFYMLAVFLYHGSAKRAATLLALIFGLVAIVGAFIAETQGGGYLL</sequence>
<evidence type="ECO:0000313" key="3">
    <source>
        <dbReference type="Proteomes" id="UP001341820"/>
    </source>
</evidence>
<keyword evidence="1" id="KW-1133">Transmembrane helix</keyword>
<evidence type="ECO:0000313" key="2">
    <source>
        <dbReference type="EMBL" id="MED4126990.1"/>
    </source>
</evidence>
<protein>
    <submittedName>
        <fullName evidence="2">Uncharacterized protein</fullName>
    </submittedName>
</protein>
<reference evidence="2 3" key="1">
    <citation type="submission" date="2023-03" db="EMBL/GenBank/DDBJ databases">
        <title>Bacillus Genome Sequencing.</title>
        <authorList>
            <person name="Dunlap C."/>
        </authorList>
    </citation>
    <scope>NUCLEOTIDE SEQUENCE [LARGE SCALE GENOMIC DNA]</scope>
    <source>
        <strain evidence="2 3">B-4107</strain>
    </source>
</reference>
<comment type="caution">
    <text evidence="2">The sequence shown here is derived from an EMBL/GenBank/DDBJ whole genome shotgun (WGS) entry which is preliminary data.</text>
</comment>
<name>A0ABU6NIC1_9BACI</name>
<keyword evidence="1" id="KW-0812">Transmembrane</keyword>
<evidence type="ECO:0000256" key="1">
    <source>
        <dbReference type="SAM" id="Phobius"/>
    </source>
</evidence>
<proteinExistence type="predicted"/>
<dbReference type="Proteomes" id="UP001341820">
    <property type="component" value="Unassembled WGS sequence"/>
</dbReference>
<organism evidence="2 3">
    <name type="scientific">Shouchella miscanthi</name>
    <dbReference type="NCBI Taxonomy" id="2598861"/>
    <lineage>
        <taxon>Bacteria</taxon>
        <taxon>Bacillati</taxon>
        <taxon>Bacillota</taxon>
        <taxon>Bacilli</taxon>
        <taxon>Bacillales</taxon>
        <taxon>Bacillaceae</taxon>
        <taxon>Shouchella</taxon>
    </lineage>
</organism>
<gene>
    <name evidence="2" type="ORF">P5F74_02475</name>
</gene>
<feature type="transmembrane region" description="Helical" evidence="1">
    <location>
        <begin position="57"/>
        <end position="76"/>
    </location>
</feature>
<dbReference type="RefSeq" id="WP_060705289.1">
    <property type="nucleotide sequence ID" value="NZ_CP042163.1"/>
</dbReference>